<protein>
    <submittedName>
        <fullName evidence="2">Cupin</fullName>
    </submittedName>
</protein>
<dbReference type="InterPro" id="IPR011051">
    <property type="entry name" value="RmlC_Cupin_sf"/>
</dbReference>
<gene>
    <name evidence="2" type="ORF">GCM10007898_29200</name>
</gene>
<accession>A0ABQ5XCZ9</accession>
<dbReference type="CDD" id="cd06981">
    <property type="entry name" value="cupin_reut_a1446"/>
    <property type="match status" value="1"/>
</dbReference>
<evidence type="ECO:0000313" key="2">
    <source>
        <dbReference type="EMBL" id="GLQ89347.1"/>
    </source>
</evidence>
<comment type="caution">
    <text evidence="2">The sequence shown here is derived from an EMBL/GenBank/DDBJ whole genome shotgun (WGS) entry which is preliminary data.</text>
</comment>
<dbReference type="Pfam" id="PF07883">
    <property type="entry name" value="Cupin_2"/>
    <property type="match status" value="1"/>
</dbReference>
<name>A0ABQ5XCZ9_9GAMM</name>
<dbReference type="InterPro" id="IPR013096">
    <property type="entry name" value="Cupin_2"/>
</dbReference>
<keyword evidence="3" id="KW-1185">Reference proteome</keyword>
<dbReference type="Gene3D" id="2.60.120.10">
    <property type="entry name" value="Jelly Rolls"/>
    <property type="match status" value="1"/>
</dbReference>
<dbReference type="SUPFAM" id="SSF51182">
    <property type="entry name" value="RmlC-like cupins"/>
    <property type="match status" value="1"/>
</dbReference>
<feature type="domain" description="Cupin type-2" evidence="1">
    <location>
        <begin position="50"/>
        <end position="106"/>
    </location>
</feature>
<proteinExistence type="predicted"/>
<evidence type="ECO:0000259" key="1">
    <source>
        <dbReference type="Pfam" id="PF07883"/>
    </source>
</evidence>
<reference evidence="3" key="1">
    <citation type="journal article" date="2019" name="Int. J. Syst. Evol. Microbiol.">
        <title>The Global Catalogue of Microorganisms (GCM) 10K type strain sequencing project: providing services to taxonomists for standard genome sequencing and annotation.</title>
        <authorList>
            <consortium name="The Broad Institute Genomics Platform"/>
            <consortium name="The Broad Institute Genome Sequencing Center for Infectious Disease"/>
            <person name="Wu L."/>
            <person name="Ma J."/>
        </authorList>
    </citation>
    <scope>NUCLEOTIDE SEQUENCE [LARGE SCALE GENOMIC DNA]</scope>
    <source>
        <strain evidence="3">NBRC 111981</strain>
    </source>
</reference>
<dbReference type="EMBL" id="BSOA01000034">
    <property type="protein sequence ID" value="GLQ89347.1"/>
    <property type="molecule type" value="Genomic_DNA"/>
</dbReference>
<organism evidence="2 3">
    <name type="scientific">Dyella flagellata</name>
    <dbReference type="NCBI Taxonomy" id="1867833"/>
    <lineage>
        <taxon>Bacteria</taxon>
        <taxon>Pseudomonadati</taxon>
        <taxon>Pseudomonadota</taxon>
        <taxon>Gammaproteobacteria</taxon>
        <taxon>Lysobacterales</taxon>
        <taxon>Rhodanobacteraceae</taxon>
        <taxon>Dyella</taxon>
    </lineage>
</organism>
<dbReference type="InterPro" id="IPR014710">
    <property type="entry name" value="RmlC-like_jellyroll"/>
</dbReference>
<dbReference type="Proteomes" id="UP001156627">
    <property type="component" value="Unassembled WGS sequence"/>
</dbReference>
<sequence>MLANLFSPYSAAIGDPERESFEELLRRPNLRIERIVSMGQSSSPGFWYDQPHGEWVVLLQGSAGLSFEHEQTERVLRPGDFVDIPPHCRHRVEWTDRDTPTIWLAVHYGTLDENAVT</sequence>
<evidence type="ECO:0000313" key="3">
    <source>
        <dbReference type="Proteomes" id="UP001156627"/>
    </source>
</evidence>
<dbReference type="RefSeq" id="WP_284332787.1">
    <property type="nucleotide sequence ID" value="NZ_BSOA01000034.1"/>
</dbReference>